<dbReference type="SUPFAM" id="SSF47040">
    <property type="entry name" value="Kix domain of CBP (creb binding protein)"/>
    <property type="match status" value="1"/>
</dbReference>
<feature type="compositionally biased region" description="Acidic residues" evidence="1">
    <location>
        <begin position="279"/>
        <end position="303"/>
    </location>
</feature>
<keyword evidence="3" id="KW-1185">Reference proteome</keyword>
<evidence type="ECO:0000256" key="1">
    <source>
        <dbReference type="SAM" id="MobiDB-lite"/>
    </source>
</evidence>
<dbReference type="eggNOG" id="ENOG502THUC">
    <property type="taxonomic scope" value="Eukaryota"/>
</dbReference>
<dbReference type="GO" id="GO:0006355">
    <property type="term" value="P:regulation of DNA-templated transcription"/>
    <property type="evidence" value="ECO:0007669"/>
    <property type="project" value="InterPro"/>
</dbReference>
<dbReference type="HOGENOM" id="CLU_078061_0_0_1"/>
<dbReference type="Proteomes" id="UP000008281">
    <property type="component" value="Unassembled WGS sequence"/>
</dbReference>
<proteinExistence type="predicted"/>
<dbReference type="OrthoDB" id="5872857at2759"/>
<evidence type="ECO:0000313" key="2">
    <source>
        <dbReference type="EMBL" id="EFP07983.1"/>
    </source>
</evidence>
<protein>
    <submittedName>
        <fullName evidence="2">Uncharacterized protein</fullName>
    </submittedName>
</protein>
<dbReference type="GO" id="GO:0003712">
    <property type="term" value="F:transcription coregulator activity"/>
    <property type="evidence" value="ECO:0007669"/>
    <property type="project" value="InterPro"/>
</dbReference>
<dbReference type="EMBL" id="DS269036">
    <property type="protein sequence ID" value="EFP07983.1"/>
    <property type="molecule type" value="Genomic_DNA"/>
</dbReference>
<dbReference type="FunCoup" id="E3NMG2">
    <property type="interactions" value="1105"/>
</dbReference>
<sequence length="311" mass="36744">MNREHVNPFGVVLSTPRRQYQVGRIINSSFPTPWRPFLENRDSPMKALMAWVYDTELKIFQRSAYLEDYSRMVGETMVGAIGVDQEIKSQRVGSFGMIHPSNPAFQLSQLLCTLIQFCRKTDHTELADCMLHATCGMMVLPPPYRSVHRIRDGYDITELRQSTVFRLLKYIFPEPFDDGKHYVTTELMKFGYMVERQVFLRAEVESDYQESIDHIVMQTKKLKEDENVYLDQIAPYPIDQELVDRMEAQAFAQLREMIRRQHEHHQQYMARIQAVALVDEEEEEEEEEEGDEEMEEEELEEGEVEPRYFDY</sequence>
<evidence type="ECO:0000313" key="3">
    <source>
        <dbReference type="Proteomes" id="UP000008281"/>
    </source>
</evidence>
<dbReference type="Gene3D" id="1.10.246.20">
    <property type="entry name" value="Coactivator CBP, KIX domain"/>
    <property type="match status" value="1"/>
</dbReference>
<reference evidence="2" key="1">
    <citation type="submission" date="2007-07" db="EMBL/GenBank/DDBJ databases">
        <title>PCAP assembly of the Caenorhabditis remanei genome.</title>
        <authorList>
            <consortium name="The Caenorhabditis remanei Sequencing Consortium"/>
            <person name="Wilson R.K."/>
        </authorList>
    </citation>
    <scope>NUCLEOTIDE SEQUENCE [LARGE SCALE GENOMIC DNA]</scope>
    <source>
        <strain evidence="2">PB4641</strain>
    </source>
</reference>
<accession>E3NMG2</accession>
<organism evidence="3">
    <name type="scientific">Caenorhabditis remanei</name>
    <name type="common">Caenorhabditis vulgaris</name>
    <dbReference type="NCBI Taxonomy" id="31234"/>
    <lineage>
        <taxon>Eukaryota</taxon>
        <taxon>Metazoa</taxon>
        <taxon>Ecdysozoa</taxon>
        <taxon>Nematoda</taxon>
        <taxon>Chromadorea</taxon>
        <taxon>Rhabditida</taxon>
        <taxon>Rhabditina</taxon>
        <taxon>Rhabditomorpha</taxon>
        <taxon>Rhabditoidea</taxon>
        <taxon>Rhabditidae</taxon>
        <taxon>Peloderinae</taxon>
        <taxon>Caenorhabditis</taxon>
    </lineage>
</organism>
<feature type="region of interest" description="Disordered" evidence="1">
    <location>
        <begin position="279"/>
        <end position="311"/>
    </location>
</feature>
<name>E3NMG2_CAERE</name>
<dbReference type="InterPro" id="IPR036529">
    <property type="entry name" value="KIX_dom_sf"/>
</dbReference>
<dbReference type="AlphaFoldDB" id="E3NMG2"/>
<gene>
    <name evidence="2" type="ORF">CRE_20098</name>
</gene>
<dbReference type="OMA" id="LYVTCGM"/>